<dbReference type="Gene3D" id="2.30.30.140">
    <property type="match status" value="1"/>
</dbReference>
<evidence type="ECO:0000256" key="3">
    <source>
        <dbReference type="ARBA" id="ARBA00004770"/>
    </source>
</evidence>
<feature type="non-terminal residue" evidence="36">
    <location>
        <position position="395"/>
    </location>
</feature>
<keyword evidence="24" id="KW-0539">Nucleus</keyword>
<evidence type="ECO:0000256" key="34">
    <source>
        <dbReference type="SAM" id="MobiDB-lite"/>
    </source>
</evidence>
<dbReference type="EC" id="1.3.1.70" evidence="5"/>
<keyword evidence="37" id="KW-1185">Reference proteome</keyword>
<evidence type="ECO:0000256" key="22">
    <source>
        <dbReference type="ARBA" id="ARBA00023170"/>
    </source>
</evidence>
<keyword evidence="14 33" id="KW-0752">Steroid biosynthesis</keyword>
<keyword evidence="7" id="KW-0963">Cytoplasm</keyword>
<dbReference type="PANTHER" id="PTHR21257">
    <property type="entry name" value="DELTA(14)-STEROL REDUCTASE"/>
    <property type="match status" value="1"/>
</dbReference>
<evidence type="ECO:0000259" key="35">
    <source>
        <dbReference type="SMART" id="SM00333"/>
    </source>
</evidence>
<evidence type="ECO:0000256" key="28">
    <source>
        <dbReference type="ARBA" id="ARBA00031227"/>
    </source>
</evidence>
<evidence type="ECO:0000256" key="16">
    <source>
        <dbReference type="ARBA" id="ARBA00023002"/>
    </source>
</evidence>
<dbReference type="SMART" id="SM00333">
    <property type="entry name" value="TUDOR"/>
    <property type="match status" value="1"/>
</dbReference>
<comment type="similarity">
    <text evidence="4 33">Belongs to the ERG4/ERG24 family.</text>
</comment>
<keyword evidence="18 33" id="KW-0443">Lipid metabolism</keyword>
<feature type="domain" description="Tudor" evidence="35">
    <location>
        <begin position="4"/>
        <end position="62"/>
    </location>
</feature>
<comment type="caution">
    <text evidence="33">Lacks conserved residue(s) required for the propagation of feature annotation.</text>
</comment>
<dbReference type="InterPro" id="IPR019023">
    <property type="entry name" value="Lamin-B_rcpt_of_tudor"/>
</dbReference>
<evidence type="ECO:0000256" key="33">
    <source>
        <dbReference type="RuleBase" id="RU369120"/>
    </source>
</evidence>
<keyword evidence="19" id="KW-0238">DNA-binding</keyword>
<evidence type="ECO:0000256" key="1">
    <source>
        <dbReference type="ARBA" id="ARBA00004473"/>
    </source>
</evidence>
<evidence type="ECO:0000313" key="37">
    <source>
        <dbReference type="Proteomes" id="UP000578343"/>
    </source>
</evidence>
<evidence type="ECO:0000256" key="20">
    <source>
        <dbReference type="ARBA" id="ARBA00023136"/>
    </source>
</evidence>
<keyword evidence="8 33" id="KW-0444">Lipid biosynthesis</keyword>
<comment type="catalytic activity">
    <reaction evidence="31">
        <text>5alpha-cholest-8,14-dien-3beta-ol + NADPH + H(+) = 5alpha-cholest-8-en-3beta-ol + NADP(+)</text>
        <dbReference type="Rhea" id="RHEA:46456"/>
        <dbReference type="ChEBI" id="CHEBI:15378"/>
        <dbReference type="ChEBI" id="CHEBI:16608"/>
        <dbReference type="ChEBI" id="CHEBI:57783"/>
        <dbReference type="ChEBI" id="CHEBI:58349"/>
        <dbReference type="ChEBI" id="CHEBI:86131"/>
    </reaction>
</comment>
<evidence type="ECO:0000256" key="11">
    <source>
        <dbReference type="ARBA" id="ARBA00022692"/>
    </source>
</evidence>
<feature type="transmembrane region" description="Helical" evidence="33">
    <location>
        <begin position="206"/>
        <end position="228"/>
    </location>
</feature>
<evidence type="ECO:0000256" key="6">
    <source>
        <dbReference type="ARBA" id="ARBA00017801"/>
    </source>
</evidence>
<comment type="pathway">
    <text evidence="3 33">Steroid biosynthesis; cholesterol biosynthesis.</text>
</comment>
<keyword evidence="23 33" id="KW-0753">Steroid metabolism</keyword>
<evidence type="ECO:0000256" key="15">
    <source>
        <dbReference type="ARBA" id="ARBA00022989"/>
    </source>
</evidence>
<keyword evidence="9 33" id="KW-0153">Cholesterol metabolism</keyword>
<keyword evidence="20 33" id="KW-0472">Membrane</keyword>
<evidence type="ECO:0000256" key="13">
    <source>
        <dbReference type="ARBA" id="ARBA00022824"/>
    </source>
</evidence>
<keyword evidence="17 33" id="KW-0756">Sterol biosynthesis</keyword>
<feature type="transmembrane region" description="Helical" evidence="33">
    <location>
        <begin position="326"/>
        <end position="343"/>
    </location>
</feature>
<dbReference type="UniPathway" id="UPA00063"/>
<feature type="non-terminal residue" evidence="36">
    <location>
        <position position="1"/>
    </location>
</feature>
<comment type="catalytic activity">
    <reaction evidence="30">
        <text>4,4-dimethyl-8,14-cholestadien-3beta-ol + NADPH + H(+) = 4,4-dimethyl-5alpha-cholest-8-en-3beta-ol + NADP(+)</text>
        <dbReference type="Rhea" id="RHEA:46812"/>
        <dbReference type="ChEBI" id="CHEBI:15378"/>
        <dbReference type="ChEBI" id="CHEBI:57783"/>
        <dbReference type="ChEBI" id="CHEBI:58349"/>
        <dbReference type="ChEBI" id="CHEBI:78904"/>
        <dbReference type="ChEBI" id="CHEBI:87044"/>
    </reaction>
</comment>
<dbReference type="GO" id="GO:0003677">
    <property type="term" value="F:DNA binding"/>
    <property type="evidence" value="ECO:0007669"/>
    <property type="project" value="UniProtKB-KW"/>
</dbReference>
<evidence type="ECO:0000256" key="12">
    <source>
        <dbReference type="ARBA" id="ARBA00022778"/>
    </source>
</evidence>
<keyword evidence="15 33" id="KW-1133">Transmembrane helix</keyword>
<dbReference type="FunFam" id="2.30.30.140:FF:000058">
    <property type="entry name" value="Lamin B receptor"/>
    <property type="match status" value="1"/>
</dbReference>
<evidence type="ECO:0000256" key="14">
    <source>
        <dbReference type="ARBA" id="ARBA00022955"/>
    </source>
</evidence>
<keyword evidence="13 33" id="KW-0256">Endoplasmic reticulum</keyword>
<dbReference type="PROSITE" id="PS01017">
    <property type="entry name" value="STEROL_REDUCT_1"/>
    <property type="match status" value="1"/>
</dbReference>
<evidence type="ECO:0000256" key="2">
    <source>
        <dbReference type="ARBA" id="ARBA00004496"/>
    </source>
</evidence>
<keyword evidence="16 33" id="KW-0560">Oxidoreductase</keyword>
<evidence type="ECO:0000256" key="27">
    <source>
        <dbReference type="ARBA" id="ARBA00030798"/>
    </source>
</evidence>
<evidence type="ECO:0000256" key="4">
    <source>
        <dbReference type="ARBA" id="ARBA00005402"/>
    </source>
</evidence>
<dbReference type="Pfam" id="PF01222">
    <property type="entry name" value="ERG4_ERG24"/>
    <property type="match status" value="1"/>
</dbReference>
<dbReference type="AlphaFoldDB" id="A0A7K9ECD3"/>
<evidence type="ECO:0000256" key="10">
    <source>
        <dbReference type="ARBA" id="ARBA00022553"/>
    </source>
</evidence>
<feature type="region of interest" description="Disordered" evidence="34">
    <location>
        <begin position="53"/>
        <end position="109"/>
    </location>
</feature>
<dbReference type="EMBL" id="VWZK01011264">
    <property type="protein sequence ID" value="NXG74295.1"/>
    <property type="molecule type" value="Genomic_DNA"/>
</dbReference>
<comment type="subcellular location">
    <subcellularLocation>
        <location evidence="2">Cytoplasm</location>
    </subcellularLocation>
    <subcellularLocation>
        <location evidence="33">Endoplasmic reticulum membrane</location>
        <topology evidence="33">Multi-pass membrane protein</topology>
    </subcellularLocation>
    <subcellularLocation>
        <location evidence="1">Nucleus inner membrane</location>
        <topology evidence="1">Multi-pass membrane protein</topology>
    </subcellularLocation>
</comment>
<protein>
    <recommendedName>
        <fullName evidence="6">Delta(14)-sterol reductase LBR</fullName>
        <ecNumber evidence="5">1.3.1.70</ecNumber>
    </recommendedName>
    <alternativeName>
        <fullName evidence="29">3-beta-hydroxysterol Delta (14)-reductase</fullName>
    </alternativeName>
    <alternativeName>
        <fullName evidence="26">C-14 sterol reductase</fullName>
    </alternativeName>
    <alternativeName>
        <fullName evidence="25">Integral nuclear envelope inner membrane protein</fullName>
    </alternativeName>
    <alternativeName>
        <fullName evidence="27">Lamin-B receptor</fullName>
    </alternativeName>
    <alternativeName>
        <fullName evidence="28">Sterol C14-reductase</fullName>
    </alternativeName>
</protein>
<gene>
    <name evidence="36" type="primary">Lbr</name>
    <name evidence="36" type="ORF">BARMAR_R13618</name>
</gene>
<evidence type="ECO:0000256" key="9">
    <source>
        <dbReference type="ARBA" id="ARBA00022548"/>
    </source>
</evidence>
<evidence type="ECO:0000256" key="31">
    <source>
        <dbReference type="ARBA" id="ARBA00048712"/>
    </source>
</evidence>
<feature type="compositionally biased region" description="Basic and acidic residues" evidence="34">
    <location>
        <begin position="99"/>
        <end position="109"/>
    </location>
</feature>
<feature type="compositionally biased region" description="Basic residues" evidence="34">
    <location>
        <begin position="76"/>
        <end position="95"/>
    </location>
</feature>
<evidence type="ECO:0000256" key="19">
    <source>
        <dbReference type="ARBA" id="ARBA00023125"/>
    </source>
</evidence>
<keyword evidence="11 33" id="KW-0812">Transmembrane</keyword>
<dbReference type="OrthoDB" id="5326588at2759"/>
<dbReference type="GO" id="GO:0005637">
    <property type="term" value="C:nuclear inner membrane"/>
    <property type="evidence" value="ECO:0007669"/>
    <property type="project" value="UniProtKB-SubCell"/>
</dbReference>
<accession>A0A7K9ECD3</accession>
<keyword evidence="22" id="KW-0675">Receptor</keyword>
<dbReference type="Pfam" id="PF09465">
    <property type="entry name" value="LBR_tudor"/>
    <property type="match status" value="1"/>
</dbReference>
<dbReference type="CDD" id="cd20381">
    <property type="entry name" value="Tudor_LBR"/>
    <property type="match status" value="1"/>
</dbReference>
<evidence type="ECO:0000256" key="23">
    <source>
        <dbReference type="ARBA" id="ARBA00023221"/>
    </source>
</evidence>
<dbReference type="Proteomes" id="UP000578343">
    <property type="component" value="Unassembled WGS sequence"/>
</dbReference>
<dbReference type="InterPro" id="IPR018083">
    <property type="entry name" value="Sterol_reductase_CS"/>
</dbReference>
<keyword evidence="10" id="KW-0597">Phosphoprotein</keyword>
<evidence type="ECO:0000256" key="5">
    <source>
        <dbReference type="ARBA" id="ARBA00012413"/>
    </source>
</evidence>
<sequence length="395" mass="45347">MPSRRFADGEVVMGRWPGSVLYYEVQVTSYDDVSHLYTVKYKDGTELALKESDIRSQSSFKHRKSQSSSSSPSRRSTSRSRSRSPGRPAKGRRRSSSQSREHKDDKKKIVQETSLALPVLVLFKPSENNTRRYNGEPESTEKNDTSCIILEPKLKPNLETERVLEQYSLRPRKEEKKKEEIYSEKKIFETIKTIEKISSKPKELEFGGRIGTFILVFFLPATVFYLLVMCKQDDPSLMNFPPALPALESLWDTRVFTVFLVWFFLQALLYLLPIGKVVEGLPLSSGRKLQYRINGFYAFILTAAAIGTLLYFQFELHYLYDHFMQFAVSAAAFSVVLSIYLYIRSLKAPEDELAPGGNSGYFVYDFFLGHELNPRIGGFDLKYFCELRPGLIGWV</sequence>
<keyword evidence="21 33" id="KW-1207">Sterol metabolism</keyword>
<evidence type="ECO:0000256" key="24">
    <source>
        <dbReference type="ARBA" id="ARBA00023242"/>
    </source>
</evidence>
<dbReference type="PANTHER" id="PTHR21257:SF55">
    <property type="entry name" value="DELTA(14)-STEROL REDUCTASE LBR"/>
    <property type="match status" value="1"/>
</dbReference>
<feature type="transmembrane region" description="Helical" evidence="33">
    <location>
        <begin position="255"/>
        <end position="274"/>
    </location>
</feature>
<comment type="catalytic activity">
    <reaction evidence="32">
        <text>4,4-dimethyl-5alpha-cholesta-8,24-dien-3beta-ol + NADP(+) = 4,4-dimethyl-5alpha-cholesta-8,14,24-trien-3beta-ol + NADPH + H(+)</text>
        <dbReference type="Rhea" id="RHEA:18561"/>
        <dbReference type="ChEBI" id="CHEBI:15378"/>
        <dbReference type="ChEBI" id="CHEBI:17813"/>
        <dbReference type="ChEBI" id="CHEBI:18364"/>
        <dbReference type="ChEBI" id="CHEBI:57783"/>
        <dbReference type="ChEBI" id="CHEBI:58349"/>
        <dbReference type="EC" id="1.3.1.70"/>
    </reaction>
</comment>
<evidence type="ECO:0000256" key="25">
    <source>
        <dbReference type="ARBA" id="ARBA00029624"/>
    </source>
</evidence>
<feature type="transmembrane region" description="Helical" evidence="33">
    <location>
        <begin position="295"/>
        <end position="314"/>
    </location>
</feature>
<dbReference type="GO" id="GO:0050613">
    <property type="term" value="F:Delta14-sterol reductase activity"/>
    <property type="evidence" value="ECO:0007669"/>
    <property type="project" value="UniProtKB-EC"/>
</dbReference>
<feature type="compositionally biased region" description="Low complexity" evidence="34">
    <location>
        <begin position="66"/>
        <end position="75"/>
    </location>
</feature>
<proteinExistence type="inferred from homology"/>
<evidence type="ECO:0000256" key="18">
    <source>
        <dbReference type="ARBA" id="ARBA00023098"/>
    </source>
</evidence>
<evidence type="ECO:0000313" key="36">
    <source>
        <dbReference type="EMBL" id="NXG74295.1"/>
    </source>
</evidence>
<evidence type="ECO:0000256" key="29">
    <source>
        <dbReference type="ARBA" id="ARBA00032210"/>
    </source>
</evidence>
<reference evidence="36 37" key="1">
    <citation type="submission" date="2019-09" db="EMBL/GenBank/DDBJ databases">
        <title>Bird 10,000 Genomes (B10K) Project - Family phase.</title>
        <authorList>
            <person name="Zhang G."/>
        </authorList>
    </citation>
    <scope>NUCLEOTIDE SEQUENCE [LARGE SCALE GENOMIC DNA]</scope>
    <source>
        <strain evidence="36">B10K-DU-001-21</strain>
        <tissue evidence="36">Muscle</tissue>
    </source>
</reference>
<keyword evidence="12 33" id="KW-0152">Cholesterol biosynthesis</keyword>
<evidence type="ECO:0000256" key="26">
    <source>
        <dbReference type="ARBA" id="ARBA00030165"/>
    </source>
</evidence>
<dbReference type="InterPro" id="IPR002999">
    <property type="entry name" value="Tudor"/>
</dbReference>
<evidence type="ECO:0000256" key="30">
    <source>
        <dbReference type="ARBA" id="ARBA00048100"/>
    </source>
</evidence>
<dbReference type="SUPFAM" id="SSF63748">
    <property type="entry name" value="Tudor/PWWP/MBT"/>
    <property type="match status" value="1"/>
</dbReference>
<evidence type="ECO:0000256" key="7">
    <source>
        <dbReference type="ARBA" id="ARBA00022490"/>
    </source>
</evidence>
<name>A0A7K9ECD3_BARMA</name>
<evidence type="ECO:0000256" key="8">
    <source>
        <dbReference type="ARBA" id="ARBA00022516"/>
    </source>
</evidence>
<comment type="caution">
    <text evidence="36">The sequence shown here is derived from an EMBL/GenBank/DDBJ whole genome shotgun (WGS) entry which is preliminary data.</text>
</comment>
<evidence type="ECO:0000256" key="17">
    <source>
        <dbReference type="ARBA" id="ARBA00023011"/>
    </source>
</evidence>
<dbReference type="GO" id="GO:0005789">
    <property type="term" value="C:endoplasmic reticulum membrane"/>
    <property type="evidence" value="ECO:0007669"/>
    <property type="project" value="UniProtKB-SubCell"/>
</dbReference>
<organism evidence="36 37">
    <name type="scientific">Baryphthengus martii</name>
    <name type="common">Rufous motmot</name>
    <dbReference type="NCBI Taxonomy" id="176943"/>
    <lineage>
        <taxon>Eukaryota</taxon>
        <taxon>Metazoa</taxon>
        <taxon>Chordata</taxon>
        <taxon>Craniata</taxon>
        <taxon>Vertebrata</taxon>
        <taxon>Euteleostomi</taxon>
        <taxon>Archelosauria</taxon>
        <taxon>Archosauria</taxon>
        <taxon>Dinosauria</taxon>
        <taxon>Saurischia</taxon>
        <taxon>Theropoda</taxon>
        <taxon>Coelurosauria</taxon>
        <taxon>Aves</taxon>
        <taxon>Neognathae</taxon>
        <taxon>Neoaves</taxon>
        <taxon>Telluraves</taxon>
        <taxon>Coraciimorphae</taxon>
        <taxon>Coraciiformes</taxon>
        <taxon>Momotidae</taxon>
        <taxon>Baryphthengus</taxon>
    </lineage>
</organism>
<dbReference type="GO" id="GO:0006695">
    <property type="term" value="P:cholesterol biosynthetic process"/>
    <property type="evidence" value="ECO:0007669"/>
    <property type="project" value="UniProtKB-UniRule"/>
</dbReference>
<evidence type="ECO:0000256" key="32">
    <source>
        <dbReference type="ARBA" id="ARBA00049367"/>
    </source>
</evidence>
<evidence type="ECO:0000256" key="21">
    <source>
        <dbReference type="ARBA" id="ARBA00023166"/>
    </source>
</evidence>
<dbReference type="InterPro" id="IPR001171">
    <property type="entry name" value="ERG24_DHCR-like"/>
</dbReference>